<dbReference type="AlphaFoldDB" id="A0A8J5XDH2"/>
<feature type="signal peptide" evidence="2">
    <location>
        <begin position="1"/>
        <end position="15"/>
    </location>
</feature>
<comment type="caution">
    <text evidence="3">The sequence shown here is derived from an EMBL/GenBank/DDBJ whole genome shotgun (WGS) entry which is preliminary data.</text>
</comment>
<keyword evidence="4" id="KW-1185">Reference proteome</keyword>
<evidence type="ECO:0000313" key="4">
    <source>
        <dbReference type="Proteomes" id="UP000751190"/>
    </source>
</evidence>
<accession>A0A8J5XDH2</accession>
<gene>
    <name evidence="3" type="ORF">KFE25_011485</name>
</gene>
<reference evidence="3" key="1">
    <citation type="submission" date="2021-05" db="EMBL/GenBank/DDBJ databases">
        <title>The genome of the haptophyte Pavlova lutheri (Diacronema luteri, Pavlovales) - a model for lipid biosynthesis in eukaryotic algae.</title>
        <authorList>
            <person name="Hulatt C.J."/>
            <person name="Posewitz M.C."/>
        </authorList>
    </citation>
    <scope>NUCLEOTIDE SEQUENCE</scope>
    <source>
        <strain evidence="3">NIVA-4/92</strain>
    </source>
</reference>
<proteinExistence type="predicted"/>
<dbReference type="OrthoDB" id="10453883at2759"/>
<dbReference type="EMBL" id="JAGTXO010000031">
    <property type="protein sequence ID" value="KAG8460710.1"/>
    <property type="molecule type" value="Genomic_DNA"/>
</dbReference>
<name>A0A8J5XDH2_DIALT</name>
<sequence>MIPLLLLGLLDARAALHSHRAPCATTRPARPARSARSAARPAMSLSRHDRIFDKFLLQRAVQTQIYYLNELHDQPSARFIANFLDHQGIDTYHGFDGLRVDAEDYIQKLLESPPTTVQVRSSWGSVSWGGSPGNPHLSQHASATHDFVVYPDRIGAALLRVRDQIADEVSADLDVLAGCDADFWRQRESGAAHATLADGSSTAESSPTRRATFDLLQKLTLHVAVKQTLLVLSRERRGGLAPGSGGASGGGGGEPSARHAWLERKFAQSGFLCGDQGFGTSRLFLDSLAAHGAVVVRPDISADLDGARAEARTDGCTIVDPREIANQILDVRMLLAKHFKGRLEGVHARGTDQLRNRLERSLRAKF</sequence>
<dbReference type="Proteomes" id="UP000751190">
    <property type="component" value="Unassembled WGS sequence"/>
</dbReference>
<feature type="region of interest" description="Disordered" evidence="1">
    <location>
        <begin position="21"/>
        <end position="40"/>
    </location>
</feature>
<protein>
    <submittedName>
        <fullName evidence="3">Uncharacterized protein</fullName>
    </submittedName>
</protein>
<evidence type="ECO:0000313" key="3">
    <source>
        <dbReference type="EMBL" id="KAG8460710.1"/>
    </source>
</evidence>
<evidence type="ECO:0000256" key="1">
    <source>
        <dbReference type="SAM" id="MobiDB-lite"/>
    </source>
</evidence>
<feature type="chain" id="PRO_5035186156" evidence="2">
    <location>
        <begin position="16"/>
        <end position="366"/>
    </location>
</feature>
<evidence type="ECO:0000256" key="2">
    <source>
        <dbReference type="SAM" id="SignalP"/>
    </source>
</evidence>
<organism evidence="3 4">
    <name type="scientific">Diacronema lutheri</name>
    <name type="common">Unicellular marine alga</name>
    <name type="synonym">Monochrysis lutheri</name>
    <dbReference type="NCBI Taxonomy" id="2081491"/>
    <lineage>
        <taxon>Eukaryota</taxon>
        <taxon>Haptista</taxon>
        <taxon>Haptophyta</taxon>
        <taxon>Pavlovophyceae</taxon>
        <taxon>Pavlovales</taxon>
        <taxon>Pavlovaceae</taxon>
        <taxon>Diacronema</taxon>
    </lineage>
</organism>
<keyword evidence="2" id="KW-0732">Signal</keyword>